<dbReference type="InterPro" id="IPR036179">
    <property type="entry name" value="Ig-like_dom_sf"/>
</dbReference>
<dbReference type="InterPro" id="IPR003598">
    <property type="entry name" value="Ig_sub2"/>
</dbReference>
<dbReference type="InterPro" id="IPR047012">
    <property type="entry name" value="ICAM_VCAM"/>
</dbReference>
<feature type="signal peptide" evidence="4">
    <location>
        <begin position="1"/>
        <end position="23"/>
    </location>
</feature>
<dbReference type="GeneTree" id="ENSGT00940000159005"/>
<protein>
    <recommendedName>
        <fullName evidence="5">Ig-like domain-containing protein</fullName>
    </recommendedName>
</protein>
<evidence type="ECO:0000256" key="4">
    <source>
        <dbReference type="SAM" id="SignalP"/>
    </source>
</evidence>
<dbReference type="FunFam" id="2.60.40.10:FF:000032">
    <property type="entry name" value="palladin isoform X1"/>
    <property type="match status" value="1"/>
</dbReference>
<dbReference type="SMART" id="SM00408">
    <property type="entry name" value="IGc2"/>
    <property type="match status" value="2"/>
</dbReference>
<evidence type="ECO:0000259" key="5">
    <source>
        <dbReference type="PROSITE" id="PS50835"/>
    </source>
</evidence>
<dbReference type="Pfam" id="PF13927">
    <property type="entry name" value="Ig_3"/>
    <property type="match status" value="1"/>
</dbReference>
<keyword evidence="3" id="KW-1133">Transmembrane helix</keyword>
<feature type="transmembrane region" description="Helical" evidence="3">
    <location>
        <begin position="755"/>
        <end position="781"/>
    </location>
</feature>
<keyword evidence="4" id="KW-0732">Signal</keyword>
<feature type="domain" description="Ig-like" evidence="5">
    <location>
        <begin position="547"/>
        <end position="647"/>
    </location>
</feature>
<evidence type="ECO:0000313" key="7">
    <source>
        <dbReference type="Proteomes" id="UP000005226"/>
    </source>
</evidence>
<name>A0A3B5K529_TAKRU</name>
<keyword evidence="7" id="KW-1185">Reference proteome</keyword>
<dbReference type="SMART" id="SM00409">
    <property type="entry name" value="IG"/>
    <property type="match status" value="5"/>
</dbReference>
<dbReference type="Gene3D" id="2.60.40.10">
    <property type="entry name" value="Immunoglobulins"/>
    <property type="match status" value="7"/>
</dbReference>
<keyword evidence="3" id="KW-0812">Transmembrane</keyword>
<dbReference type="PANTHER" id="PTHR13771">
    <property type="entry name" value="INTERCELLULAR ADHESION MOLECULE"/>
    <property type="match status" value="1"/>
</dbReference>
<dbReference type="InterPro" id="IPR013783">
    <property type="entry name" value="Ig-like_fold"/>
</dbReference>
<dbReference type="GO" id="GO:0007155">
    <property type="term" value="P:cell adhesion"/>
    <property type="evidence" value="ECO:0007669"/>
    <property type="project" value="InterPro"/>
</dbReference>
<accession>A0A3B5K529</accession>
<dbReference type="AlphaFoldDB" id="A0A3B5K529"/>
<feature type="chain" id="PRO_5030075189" description="Ig-like domain-containing protein" evidence="4">
    <location>
        <begin position="24"/>
        <end position="819"/>
    </location>
</feature>
<dbReference type="Ensembl" id="ENSTRUT00000058042.2">
    <property type="protein sequence ID" value="ENSTRUP00000051035.2"/>
    <property type="gene ID" value="ENSTRUG00000022863.2"/>
</dbReference>
<dbReference type="PROSITE" id="PS50835">
    <property type="entry name" value="IG_LIKE"/>
    <property type="match status" value="4"/>
</dbReference>
<dbReference type="PANTHER" id="PTHR13771:SF9">
    <property type="entry name" value="INTERCELLULAR ADHESION MOLECULE 5"/>
    <property type="match status" value="1"/>
</dbReference>
<feature type="domain" description="Ig-like" evidence="5">
    <location>
        <begin position="293"/>
        <end position="364"/>
    </location>
</feature>
<dbReference type="SUPFAM" id="SSF48726">
    <property type="entry name" value="Immunoglobulin"/>
    <property type="match status" value="7"/>
</dbReference>
<keyword evidence="1" id="KW-1015">Disulfide bond</keyword>
<feature type="domain" description="Ig-like" evidence="5">
    <location>
        <begin position="674"/>
        <end position="750"/>
    </location>
</feature>
<reference evidence="6 7" key="1">
    <citation type="journal article" date="2011" name="Genome Biol. Evol.">
        <title>Integration of the genetic map and genome assembly of fugu facilitates insights into distinct features of genome evolution in teleosts and mammals.</title>
        <authorList>
            <person name="Kai W."/>
            <person name="Kikuchi K."/>
            <person name="Tohari S."/>
            <person name="Chew A.K."/>
            <person name="Tay A."/>
            <person name="Fujiwara A."/>
            <person name="Hosoya S."/>
            <person name="Suetake H."/>
            <person name="Naruse K."/>
            <person name="Brenner S."/>
            <person name="Suzuki Y."/>
            <person name="Venkatesh B."/>
        </authorList>
    </citation>
    <scope>NUCLEOTIDE SEQUENCE [LARGE SCALE GENOMIC DNA]</scope>
</reference>
<dbReference type="InterPro" id="IPR003599">
    <property type="entry name" value="Ig_sub"/>
</dbReference>
<dbReference type="InterPro" id="IPR007110">
    <property type="entry name" value="Ig-like_dom"/>
</dbReference>
<reference evidence="6" key="2">
    <citation type="submission" date="2025-08" db="UniProtKB">
        <authorList>
            <consortium name="Ensembl"/>
        </authorList>
    </citation>
    <scope>IDENTIFICATION</scope>
</reference>
<dbReference type="GO" id="GO:0005178">
    <property type="term" value="F:integrin binding"/>
    <property type="evidence" value="ECO:0007669"/>
    <property type="project" value="InterPro"/>
</dbReference>
<evidence type="ECO:0000256" key="1">
    <source>
        <dbReference type="ARBA" id="ARBA00023157"/>
    </source>
</evidence>
<evidence type="ECO:0000256" key="3">
    <source>
        <dbReference type="SAM" id="Phobius"/>
    </source>
</evidence>
<evidence type="ECO:0000313" key="6">
    <source>
        <dbReference type="Ensembl" id="ENSTRUP00000051035.2"/>
    </source>
</evidence>
<gene>
    <name evidence="6" type="primary">LOC101079737</name>
</gene>
<organism evidence="6 7">
    <name type="scientific">Takifugu rubripes</name>
    <name type="common">Japanese pufferfish</name>
    <name type="synonym">Fugu rubripes</name>
    <dbReference type="NCBI Taxonomy" id="31033"/>
    <lineage>
        <taxon>Eukaryota</taxon>
        <taxon>Metazoa</taxon>
        <taxon>Chordata</taxon>
        <taxon>Craniata</taxon>
        <taxon>Vertebrata</taxon>
        <taxon>Euteleostomi</taxon>
        <taxon>Actinopterygii</taxon>
        <taxon>Neopterygii</taxon>
        <taxon>Teleostei</taxon>
        <taxon>Neoteleostei</taxon>
        <taxon>Acanthomorphata</taxon>
        <taxon>Eupercaria</taxon>
        <taxon>Tetraodontiformes</taxon>
        <taxon>Tetradontoidea</taxon>
        <taxon>Tetraodontidae</taxon>
        <taxon>Takifugu</taxon>
    </lineage>
</organism>
<keyword evidence="3" id="KW-0472">Membrane</keyword>
<evidence type="ECO:0000256" key="2">
    <source>
        <dbReference type="ARBA" id="ARBA00023319"/>
    </source>
</evidence>
<dbReference type="Proteomes" id="UP000005226">
    <property type="component" value="Chromosome 5"/>
</dbReference>
<keyword evidence="2" id="KW-0393">Immunoglobulin domain</keyword>
<reference evidence="6" key="3">
    <citation type="submission" date="2025-09" db="UniProtKB">
        <authorList>
            <consortium name="Ensembl"/>
        </authorList>
    </citation>
    <scope>IDENTIFICATION</scope>
</reference>
<feature type="domain" description="Ig-like" evidence="5">
    <location>
        <begin position="368"/>
        <end position="452"/>
    </location>
</feature>
<proteinExistence type="predicted"/>
<sequence>MSPETSCVLIFAALLLVATGGRALCPIELSPPSVVVRYGDPVAINCSALINQHQGIGWESTQEGTGLIKVSHLTWTVKRLTDWNISPLCFIYHGTNQQCTSKPTIVLYTFPDSIHISSTAGSDRTMKESTAYNFTCYVPNVAPVRMLTVRLYRGNTIIHTDTFNHPTKEAVNQSAAISFVPSREDSGVTFKCEAVLDLGSRGPKLSKISEPYEVTVHYGPVIRCVNETFEWKPLGDLCNVTGNPAPRVLWRKDGNRIDPAVRLSRENAGTYVVEAEGASVIREVIDLAVLYKPELSCPSVYTVLEHMPHNLTCTVEGYPKPNIIWYKEGEEVVLPEYLTRRDARQYLVAAENMLATVSATVDITVFYPPSQVAELEDMEVEVGSSGGLKCSSTGNPRPQYMWNYYQADNVMEENDDGVSRLMIDNATALNTGSYTCRAWNDRGNTSKTVRVHVKGAQQECPIEITPEKMVIPYQSKGQSVTCRPTTSGSRNIEGKVSWQLQDGNKTGSSELSVDPSKDWDLQPICTATFRGIGPCSKPLHFTLYKTPDHVSIRAVDHLSAVVENKQFQLQCNITGVAPARHLTVRWYQGNKTLQTVGKESLHVTGCPREHVSGCDMSVTRSPMNVFAIITLTLDRSDSGTTFWCEAQLDLGPAGPQPPPKMMSSPLNITVYYKPTINTTKLPKVIPVFRGYPEELICEADGHPPPNIQWSYSKDKVPHVSQDTLLVTEAGYYNCSATNEVDSIVHVVEVILKEDYLPLIAGLVAITVVAISIVFVSIYSIYYKNTKMRRYSLKNAKLNTQTGNVAHNSWDSQFPMTKLS</sequence>